<accession>D9PID7</accession>
<sequence>MKRVLSKDPLTGVTEFFTFDRANDTFTIHSEQDVAPTIERAKASFNSTDERARWGDWQKVATIPLVVLNDLKKKGIADDNKKMKAWLNDRDNLLFRTRPGRV</sequence>
<comment type="caution">
    <text evidence="1">The sequence shown here is derived from an EMBL/GenBank/DDBJ whole genome shotgun (WGS) entry which is preliminary data.</text>
</comment>
<evidence type="ECO:0000313" key="1">
    <source>
        <dbReference type="EMBL" id="EFK96689.1"/>
    </source>
</evidence>
<organism evidence="1">
    <name type="scientific">sediment metagenome</name>
    <dbReference type="NCBI Taxonomy" id="749907"/>
    <lineage>
        <taxon>unclassified sequences</taxon>
        <taxon>metagenomes</taxon>
        <taxon>ecological metagenomes</taxon>
    </lineage>
</organism>
<dbReference type="AlphaFoldDB" id="D9PID7"/>
<dbReference type="EMBL" id="ADZX01000424">
    <property type="protein sequence ID" value="EFK96689.1"/>
    <property type="molecule type" value="Genomic_DNA"/>
</dbReference>
<reference evidence="1" key="2">
    <citation type="journal article" date="2011" name="Microb. Ecol.">
        <title>Taxonomic and Functional Metagenomic Profiling of the Microbial Community in the Anoxic Sediment of a Sub-saline Shallow Lake (Laguna de Carrizo, Central Spain).</title>
        <authorList>
            <person name="Ferrer M."/>
            <person name="Guazzaroni M.E."/>
            <person name="Richter M."/>
            <person name="Garcia-Salamanca A."/>
            <person name="Yarza P."/>
            <person name="Suarez-Suarez A."/>
            <person name="Solano J."/>
            <person name="Alcaide M."/>
            <person name="van Dillewijn P."/>
            <person name="Molina-Henares M.A."/>
            <person name="Lopez-Cortes N."/>
            <person name="Al-Ramahi Y."/>
            <person name="Guerrero C."/>
            <person name="Acosta A."/>
            <person name="de Eugenio L.I."/>
            <person name="Martinez V."/>
            <person name="Marques S."/>
            <person name="Rojo F."/>
            <person name="Santero E."/>
            <person name="Genilloud O."/>
            <person name="Perez-Perez J."/>
            <person name="Rossello-Mora R."/>
            <person name="Ramos J.L."/>
        </authorList>
    </citation>
    <scope>NUCLEOTIDE SEQUENCE</scope>
</reference>
<proteinExistence type="predicted"/>
<reference evidence="1" key="1">
    <citation type="submission" date="2010-07" db="EMBL/GenBank/DDBJ databases">
        <authorList>
            <consortium name="CONSOLIDER consortium CSD2007-00005"/>
            <person name="Guazzaroni M.-E."/>
            <person name="Richter M."/>
            <person name="Garcia-Salamanca A."/>
            <person name="Yarza P."/>
            <person name="Ferrer M."/>
        </authorList>
    </citation>
    <scope>NUCLEOTIDE SEQUENCE</scope>
</reference>
<protein>
    <submittedName>
        <fullName evidence="1">Uncharacterized protein</fullName>
    </submittedName>
</protein>
<gene>
    <name evidence="1" type="ORF">LDC_1293</name>
</gene>
<name>D9PID7_9ZZZZ</name>